<sequence length="133" mass="14405">MEEANALRFVIAYLSVFILGVFAVMGLGFIWFGAFTVKLIFTSILFAAPIILVGSTAAEIFYGFSRKATLSRFLLWGFIFGIIMTVLVSSVIDFRASFLIVIVAILAGIIASILALLFYFIRGGHGGHGKASL</sequence>
<evidence type="ECO:0000256" key="1">
    <source>
        <dbReference type="SAM" id="Phobius"/>
    </source>
</evidence>
<feature type="transmembrane region" description="Helical" evidence="1">
    <location>
        <begin position="73"/>
        <end position="92"/>
    </location>
</feature>
<feature type="transmembrane region" description="Helical" evidence="1">
    <location>
        <begin position="12"/>
        <end position="34"/>
    </location>
</feature>
<dbReference type="EMBL" id="ACCR02000003">
    <property type="protein sequence ID" value="EFI84347.1"/>
    <property type="molecule type" value="Genomic_DNA"/>
</dbReference>
<comment type="caution">
    <text evidence="2">The sequence shown here is derived from an EMBL/GenBank/DDBJ whole genome shotgun (WGS) entry which is preliminary data.</text>
</comment>
<reference evidence="2" key="1">
    <citation type="submission" date="2010-06" db="EMBL/GenBank/DDBJ databases">
        <authorList>
            <person name="Muzny D."/>
            <person name="Qin X."/>
            <person name="Buhay C."/>
            <person name="Dugan-Rocha S."/>
            <person name="Ding Y."/>
            <person name="Chen G."/>
            <person name="Hawes A."/>
            <person name="Holder M."/>
            <person name="Jhangiani S."/>
            <person name="Johnson A."/>
            <person name="Khan Z."/>
            <person name="Li Z."/>
            <person name="Liu W."/>
            <person name="Liu X."/>
            <person name="Perez L."/>
            <person name="Shen H."/>
            <person name="Wang Q."/>
            <person name="Watt J."/>
            <person name="Xi L."/>
            <person name="Xin Y."/>
            <person name="Zhou J."/>
            <person name="Deng J."/>
            <person name="Jiang H."/>
            <person name="Liu Y."/>
            <person name="Qu J."/>
            <person name="Song X.-Z."/>
            <person name="Zhang L."/>
            <person name="Villasana D."/>
            <person name="Johnson A."/>
            <person name="Liu J."/>
            <person name="Liyanage D."/>
            <person name="Lorensuhewa L."/>
            <person name="Robinson T."/>
            <person name="Song A."/>
            <person name="Song B.-B."/>
            <person name="Dinh H."/>
            <person name="Thornton R."/>
            <person name="Coyle M."/>
            <person name="Francisco L."/>
            <person name="Jackson L."/>
            <person name="Javaid M."/>
            <person name="Korchina V."/>
            <person name="Kovar C."/>
            <person name="Mata R."/>
            <person name="Mathew T."/>
            <person name="Ngo R."/>
            <person name="Nguyen L."/>
            <person name="Nguyen N."/>
            <person name="Okwuonu G."/>
            <person name="Ongeri F."/>
            <person name="Pham C."/>
            <person name="Simmons D."/>
            <person name="Wilczek-Boney K."/>
            <person name="Hale W."/>
            <person name="Jakkamsetti A."/>
            <person name="Pham P."/>
            <person name="Ruth R."/>
            <person name="San Lucas F."/>
            <person name="Warren J."/>
            <person name="Zhang J."/>
            <person name="Zhao Z."/>
            <person name="Zhou C."/>
            <person name="Zhu D."/>
            <person name="Lee S."/>
            <person name="Bess C."/>
            <person name="Blankenburg K."/>
            <person name="Forbes L."/>
            <person name="Fu Q."/>
            <person name="Gubbala S."/>
            <person name="Hirani K."/>
            <person name="Jayaseelan J.C."/>
            <person name="Lara F."/>
            <person name="Munidasa M."/>
            <person name="Palculict T."/>
            <person name="Patil S."/>
            <person name="Pu L.-L."/>
            <person name="Saada N."/>
            <person name="Tang L."/>
            <person name="Weissenberger G."/>
            <person name="Zhu Y."/>
            <person name="Hemphill L."/>
            <person name="Shang Y."/>
            <person name="Youmans B."/>
            <person name="Ayvaz T."/>
            <person name="Ross M."/>
            <person name="Santibanez J."/>
            <person name="Aqrawi P."/>
            <person name="Gross S."/>
            <person name="Joshi V."/>
            <person name="Fowler G."/>
            <person name="Nazareth L."/>
            <person name="Reid J."/>
            <person name="Worley K."/>
            <person name="Petrosino J."/>
            <person name="Highlander S."/>
            <person name="Gibbs R."/>
        </authorList>
    </citation>
    <scope>NUCLEOTIDE SEQUENCE [LARGE SCALE GENOMIC DNA]</scope>
    <source>
        <strain evidence="2">DSM 20601</strain>
    </source>
</reference>
<gene>
    <name evidence="2" type="ORF">HMPREF0556_10900</name>
</gene>
<evidence type="ECO:0000313" key="2">
    <source>
        <dbReference type="EMBL" id="EFI84347.1"/>
    </source>
</evidence>
<protein>
    <submittedName>
        <fullName evidence="2">Uncharacterized protein</fullName>
    </submittedName>
</protein>
<dbReference type="Proteomes" id="UP000010119">
    <property type="component" value="Unassembled WGS sequence"/>
</dbReference>
<keyword evidence="1" id="KW-0812">Transmembrane</keyword>
<dbReference type="eggNOG" id="ENOG5033X6P">
    <property type="taxonomic scope" value="Bacteria"/>
</dbReference>
<keyword evidence="3" id="KW-1185">Reference proteome</keyword>
<feature type="transmembrane region" description="Helical" evidence="1">
    <location>
        <begin position="40"/>
        <end position="61"/>
    </location>
</feature>
<feature type="transmembrane region" description="Helical" evidence="1">
    <location>
        <begin position="98"/>
        <end position="121"/>
    </location>
</feature>
<keyword evidence="1" id="KW-0472">Membrane</keyword>
<accession>D7UXD9</accession>
<keyword evidence="1" id="KW-1133">Transmembrane helix</keyword>
<evidence type="ECO:0000313" key="3">
    <source>
        <dbReference type="Proteomes" id="UP000010119"/>
    </source>
</evidence>
<dbReference type="AlphaFoldDB" id="D7UXD9"/>
<dbReference type="HOGENOM" id="CLU_1956903_0_0_9"/>
<organism evidence="2 3">
    <name type="scientific">Listeria grayi DSM 20601</name>
    <dbReference type="NCBI Taxonomy" id="525367"/>
    <lineage>
        <taxon>Bacteria</taxon>
        <taxon>Bacillati</taxon>
        <taxon>Bacillota</taxon>
        <taxon>Bacilli</taxon>
        <taxon>Bacillales</taxon>
        <taxon>Listeriaceae</taxon>
        <taxon>Listeria</taxon>
    </lineage>
</organism>
<name>D7UXD9_LISGR</name>
<proteinExistence type="predicted"/>